<protein>
    <submittedName>
        <fullName evidence="1">Uncharacterized protein</fullName>
    </submittedName>
</protein>
<evidence type="ECO:0000313" key="2">
    <source>
        <dbReference type="Proteomes" id="UP000308600"/>
    </source>
</evidence>
<dbReference type="Proteomes" id="UP000308600">
    <property type="component" value="Unassembled WGS sequence"/>
</dbReference>
<organism evidence="1 2">
    <name type="scientific">Pluteus cervinus</name>
    <dbReference type="NCBI Taxonomy" id="181527"/>
    <lineage>
        <taxon>Eukaryota</taxon>
        <taxon>Fungi</taxon>
        <taxon>Dikarya</taxon>
        <taxon>Basidiomycota</taxon>
        <taxon>Agaricomycotina</taxon>
        <taxon>Agaricomycetes</taxon>
        <taxon>Agaricomycetidae</taxon>
        <taxon>Agaricales</taxon>
        <taxon>Pluteineae</taxon>
        <taxon>Pluteaceae</taxon>
        <taxon>Pluteus</taxon>
    </lineage>
</organism>
<proteinExistence type="predicted"/>
<name>A0ACD3BJR3_9AGAR</name>
<dbReference type="EMBL" id="ML208259">
    <property type="protein sequence ID" value="TFK77467.1"/>
    <property type="molecule type" value="Genomic_DNA"/>
</dbReference>
<evidence type="ECO:0000313" key="1">
    <source>
        <dbReference type="EMBL" id="TFK77467.1"/>
    </source>
</evidence>
<gene>
    <name evidence="1" type="ORF">BDN72DRAFT_953900</name>
</gene>
<accession>A0ACD3BJR3</accession>
<sequence>MPLLVVWRYMDSNRTLTPTSSRKLTDVALENNGTIMPLMTNEQRSLLVTFSAKALSSFGFGVSILAIWLTWLFPTALAGTEPVVVHTNPIQKKKRRKSAPATLRKDRPALVIRRTSTPVTLNPIYISRPEATSPMSASSKRVYFADSPRHPARPSTARSDTQETQGTVSDAYATPPPTPPTSSPLLPETAPCSPVTQVQPPSTSIETSGTQTVEPEPITNRCNTYPESGAESDSSRQSSAQPPTPTLLKSVLTKARRSLDSNSTSSSSSAWSVVPHAEDPAQPNAPSKKSGKPWSINRSRPTTQTTCEVASTKSPTTTSRLPFTRRPATAPGNSNSSPTDSTKESTSSFHPIHSISNSFKSSPFMRKNSRRGSTPVPRTQPYGAPYFAEPPIADDSYVRLRLAEIAEDKGFNSDHPVEAEEARGRRLQEVNAEAQSQLGHGRRPIHKRRSASAGWAQGRASTL</sequence>
<reference evidence="1 2" key="1">
    <citation type="journal article" date="2019" name="Nat. Ecol. Evol.">
        <title>Megaphylogeny resolves global patterns of mushroom evolution.</title>
        <authorList>
            <person name="Varga T."/>
            <person name="Krizsan K."/>
            <person name="Foldi C."/>
            <person name="Dima B."/>
            <person name="Sanchez-Garcia M."/>
            <person name="Sanchez-Ramirez S."/>
            <person name="Szollosi G.J."/>
            <person name="Szarkandi J.G."/>
            <person name="Papp V."/>
            <person name="Albert L."/>
            <person name="Andreopoulos W."/>
            <person name="Angelini C."/>
            <person name="Antonin V."/>
            <person name="Barry K.W."/>
            <person name="Bougher N.L."/>
            <person name="Buchanan P."/>
            <person name="Buyck B."/>
            <person name="Bense V."/>
            <person name="Catcheside P."/>
            <person name="Chovatia M."/>
            <person name="Cooper J."/>
            <person name="Damon W."/>
            <person name="Desjardin D."/>
            <person name="Finy P."/>
            <person name="Geml J."/>
            <person name="Haridas S."/>
            <person name="Hughes K."/>
            <person name="Justo A."/>
            <person name="Karasinski D."/>
            <person name="Kautmanova I."/>
            <person name="Kiss B."/>
            <person name="Kocsube S."/>
            <person name="Kotiranta H."/>
            <person name="LaButti K.M."/>
            <person name="Lechner B.E."/>
            <person name="Liimatainen K."/>
            <person name="Lipzen A."/>
            <person name="Lukacs Z."/>
            <person name="Mihaltcheva S."/>
            <person name="Morgado L.N."/>
            <person name="Niskanen T."/>
            <person name="Noordeloos M.E."/>
            <person name="Ohm R.A."/>
            <person name="Ortiz-Santana B."/>
            <person name="Ovrebo C."/>
            <person name="Racz N."/>
            <person name="Riley R."/>
            <person name="Savchenko A."/>
            <person name="Shiryaev A."/>
            <person name="Soop K."/>
            <person name="Spirin V."/>
            <person name="Szebenyi C."/>
            <person name="Tomsovsky M."/>
            <person name="Tulloss R.E."/>
            <person name="Uehling J."/>
            <person name="Grigoriev I.V."/>
            <person name="Vagvolgyi C."/>
            <person name="Papp T."/>
            <person name="Martin F.M."/>
            <person name="Miettinen O."/>
            <person name="Hibbett D.S."/>
            <person name="Nagy L.G."/>
        </authorList>
    </citation>
    <scope>NUCLEOTIDE SEQUENCE [LARGE SCALE GENOMIC DNA]</scope>
    <source>
        <strain evidence="1 2">NL-1719</strain>
    </source>
</reference>
<keyword evidence="2" id="KW-1185">Reference proteome</keyword>